<dbReference type="AlphaFoldDB" id="A0A1V6M180"/>
<comment type="caution">
    <text evidence="1">The sequence shown here is derived from an EMBL/GenBank/DDBJ whole genome shotgun (WGS) entry which is preliminary data.</text>
</comment>
<sequence length="86" mass="9659">MHILCKSPILTLWPEVLSVPINPHKKGFNSFVKSSIKQLLLHVPVPVKISFGKMLKLRVKMFDKRVVGPLIGRLLSGFRVSISIQA</sequence>
<evidence type="ECO:0000313" key="2">
    <source>
        <dbReference type="Proteomes" id="UP000242219"/>
    </source>
</evidence>
<name>A0A1V6M180_9BACT</name>
<organism evidence="1 2">
    <name type="scientific">Candidatus Brocadia sapporoensis</name>
    <dbReference type="NCBI Taxonomy" id="392547"/>
    <lineage>
        <taxon>Bacteria</taxon>
        <taxon>Pseudomonadati</taxon>
        <taxon>Planctomycetota</taxon>
        <taxon>Candidatus Brocadiia</taxon>
        <taxon>Candidatus Brocadiales</taxon>
        <taxon>Candidatus Brocadiaceae</taxon>
        <taxon>Candidatus Brocadia</taxon>
    </lineage>
</organism>
<gene>
    <name evidence="1" type="ORF">BIY37_04875</name>
</gene>
<keyword evidence="2" id="KW-1185">Reference proteome</keyword>
<dbReference type="Proteomes" id="UP000242219">
    <property type="component" value="Unassembled WGS sequence"/>
</dbReference>
<evidence type="ECO:0000313" key="1">
    <source>
        <dbReference type="EMBL" id="OQD46158.1"/>
    </source>
</evidence>
<proteinExistence type="predicted"/>
<dbReference type="EMBL" id="MJUW02000056">
    <property type="protein sequence ID" value="OQD46158.1"/>
    <property type="molecule type" value="Genomic_DNA"/>
</dbReference>
<accession>A0A1V6M180</accession>
<reference evidence="1 2" key="1">
    <citation type="journal article" date="2016" name="Genome Announc.">
        <title>Draft Genome Sequence of the Anaerobic Ammonium-Oxidizing Bacterium 'Candidatus Brocadia sp. 40'.</title>
        <authorList>
            <person name="Ali M."/>
            <person name="Haroon M.F."/>
            <person name="Narita Y."/>
            <person name="Zhang L."/>
            <person name="Rangel Shaw D."/>
            <person name="Okabe S."/>
            <person name="Saikaly P.E."/>
        </authorList>
    </citation>
    <scope>NUCLEOTIDE SEQUENCE [LARGE SCALE GENOMIC DNA]</scope>
    <source>
        <strain evidence="1 2">40</strain>
    </source>
</reference>
<protein>
    <submittedName>
        <fullName evidence="1">Uncharacterized protein</fullName>
    </submittedName>
</protein>